<dbReference type="Proteomes" id="UP000317316">
    <property type="component" value="Unassembled WGS sequence"/>
</dbReference>
<organism evidence="1 2">
    <name type="scientific">Psychrobacillus lasiicapitis</name>
    <dbReference type="NCBI Taxonomy" id="1636719"/>
    <lineage>
        <taxon>Bacteria</taxon>
        <taxon>Bacillati</taxon>
        <taxon>Bacillota</taxon>
        <taxon>Bacilli</taxon>
        <taxon>Bacillales</taxon>
        <taxon>Bacillaceae</taxon>
        <taxon>Psychrobacillus</taxon>
    </lineage>
</organism>
<comment type="caution">
    <text evidence="1">The sequence shown here is derived from an EMBL/GenBank/DDBJ whole genome shotgun (WGS) entry which is preliminary data.</text>
</comment>
<dbReference type="EMBL" id="VDGH01000009">
    <property type="protein sequence ID" value="TQR11406.1"/>
    <property type="molecule type" value="Genomic_DNA"/>
</dbReference>
<dbReference type="AlphaFoldDB" id="A0A544T1S6"/>
<evidence type="ECO:0000313" key="1">
    <source>
        <dbReference type="EMBL" id="TQR11406.1"/>
    </source>
</evidence>
<protein>
    <submittedName>
        <fullName evidence="1">Uncharacterized protein</fullName>
    </submittedName>
</protein>
<name>A0A544T1S6_9BACI</name>
<reference evidence="1 2" key="1">
    <citation type="submission" date="2019-05" db="EMBL/GenBank/DDBJ databases">
        <title>Psychrobacillus vulpis sp. nov., a new species isolated from feces of a red fox that inhabits in The Tablas de Daimiel Natural Park, Albacete, Spain.</title>
        <authorList>
            <person name="Rodriguez M."/>
            <person name="Reina J.C."/>
            <person name="Bejar V."/>
            <person name="Llamas I."/>
        </authorList>
    </citation>
    <scope>NUCLEOTIDE SEQUENCE [LARGE SCALE GENOMIC DNA]</scope>
    <source>
        <strain evidence="1 2">NEAU-3TGS17</strain>
    </source>
</reference>
<sequence length="60" mass="7148">MKVLTDLISKIKSVQKPSNKSCHFCLRKTNDMRTYKNERNLKVKVCPLCVEYAERRAFRK</sequence>
<dbReference type="OrthoDB" id="2991013at2"/>
<proteinExistence type="predicted"/>
<keyword evidence="2" id="KW-1185">Reference proteome</keyword>
<evidence type="ECO:0000313" key="2">
    <source>
        <dbReference type="Proteomes" id="UP000317316"/>
    </source>
</evidence>
<accession>A0A544T1S6</accession>
<gene>
    <name evidence="1" type="ORF">FG382_15790</name>
</gene>